<keyword evidence="5" id="KW-1185">Reference proteome</keyword>
<dbReference type="OrthoDB" id="9788221at2"/>
<keyword evidence="2 4" id="KW-0413">Isomerase</keyword>
<dbReference type="GO" id="GO:0005737">
    <property type="term" value="C:cytoplasm"/>
    <property type="evidence" value="ECO:0007669"/>
    <property type="project" value="TreeGrafter"/>
</dbReference>
<dbReference type="Gene3D" id="3.10.310.10">
    <property type="entry name" value="Diaminopimelate Epimerase, Chain A, domain 1"/>
    <property type="match status" value="2"/>
</dbReference>
<dbReference type="PIRSF" id="PIRSF016184">
    <property type="entry name" value="PhzC_PhzF"/>
    <property type="match status" value="1"/>
</dbReference>
<gene>
    <name evidence="4" type="ORF">CDO51_08015</name>
</gene>
<protein>
    <submittedName>
        <fullName evidence="4">Isomerase</fullName>
    </submittedName>
</protein>
<dbReference type="InterPro" id="IPR003719">
    <property type="entry name" value="Phenazine_PhzF-like"/>
</dbReference>
<dbReference type="AlphaFoldDB" id="A0A226BZI7"/>
<evidence type="ECO:0000256" key="1">
    <source>
        <dbReference type="ARBA" id="ARBA00008270"/>
    </source>
</evidence>
<dbReference type="SUPFAM" id="SSF54506">
    <property type="entry name" value="Diaminopimelate epimerase-like"/>
    <property type="match status" value="1"/>
</dbReference>
<name>A0A226BZI7_9FIRM</name>
<comment type="caution">
    <text evidence="4">The sequence shown here is derived from an EMBL/GenBank/DDBJ whole genome shotgun (WGS) entry which is preliminary data.</text>
</comment>
<evidence type="ECO:0000313" key="4">
    <source>
        <dbReference type="EMBL" id="OWZ83540.1"/>
    </source>
</evidence>
<dbReference type="NCBIfam" id="TIGR00654">
    <property type="entry name" value="PhzF_family"/>
    <property type="match status" value="1"/>
</dbReference>
<dbReference type="PANTHER" id="PTHR13774:SF17">
    <property type="entry name" value="PHENAZINE BIOSYNTHESIS-LIKE DOMAIN-CONTAINING PROTEIN"/>
    <property type="match status" value="1"/>
</dbReference>
<evidence type="ECO:0000313" key="5">
    <source>
        <dbReference type="Proteomes" id="UP000214588"/>
    </source>
</evidence>
<comment type="similarity">
    <text evidence="1">Belongs to the PhzF family.</text>
</comment>
<reference evidence="4 5" key="1">
    <citation type="submission" date="2017-06" db="EMBL/GenBank/DDBJ databases">
        <title>Draft Genome Sequence of Natranaerobius trueperi halophilic, alkalithermophilic bacteria from soda lakes.</title>
        <authorList>
            <person name="Zhao B."/>
        </authorList>
    </citation>
    <scope>NUCLEOTIDE SEQUENCE [LARGE SCALE GENOMIC DNA]</scope>
    <source>
        <strain evidence="4 5">DSM 18760</strain>
    </source>
</reference>
<dbReference type="Pfam" id="PF02567">
    <property type="entry name" value="PhzC-PhzF"/>
    <property type="match status" value="1"/>
</dbReference>
<organism evidence="4 5">
    <name type="scientific">Natranaerobius trueperi</name>
    <dbReference type="NCBI Taxonomy" id="759412"/>
    <lineage>
        <taxon>Bacteria</taxon>
        <taxon>Bacillati</taxon>
        <taxon>Bacillota</taxon>
        <taxon>Clostridia</taxon>
        <taxon>Natranaerobiales</taxon>
        <taxon>Natranaerobiaceae</taxon>
        <taxon>Natranaerobius</taxon>
    </lineage>
</organism>
<feature type="active site" evidence="3">
    <location>
        <position position="47"/>
    </location>
</feature>
<sequence length="275" mass="30957">MISVPVYQVDAFAEKPFSGNPAAICLLENEGNEAWMQKVAQEMNLSETAFVTYDGETYNLRWFTPKMEVDLCGHATLAAAHVLFSERHVNKKNVKFKTKSGSLTASLTGKNNDYIEISFPVEKDEPLNDLDDLIKALRINHEAVNYIGKNSFDYLVEVVSEKKLGEIAPDFKLLSEITDRGVIVTSKSRTSPYDFVSRFFAPAVGIDEDPVTGSAHCNLAYYWKNKLNKSQFLAYQDSDRGGELRVRIESDKDLKERVYISGKAITVMKGELLYL</sequence>
<proteinExistence type="inferred from homology"/>
<dbReference type="PANTHER" id="PTHR13774">
    <property type="entry name" value="PHENAZINE BIOSYNTHESIS PROTEIN"/>
    <property type="match status" value="1"/>
</dbReference>
<dbReference type="RefSeq" id="WP_089023763.1">
    <property type="nucleotide sequence ID" value="NZ_NIQC01000016.1"/>
</dbReference>
<evidence type="ECO:0000256" key="2">
    <source>
        <dbReference type="ARBA" id="ARBA00023235"/>
    </source>
</evidence>
<dbReference type="GO" id="GO:0016853">
    <property type="term" value="F:isomerase activity"/>
    <property type="evidence" value="ECO:0007669"/>
    <property type="project" value="UniProtKB-KW"/>
</dbReference>
<accession>A0A226BZI7</accession>
<dbReference type="EMBL" id="NIQC01000016">
    <property type="protein sequence ID" value="OWZ83540.1"/>
    <property type="molecule type" value="Genomic_DNA"/>
</dbReference>
<dbReference type="Proteomes" id="UP000214588">
    <property type="component" value="Unassembled WGS sequence"/>
</dbReference>
<evidence type="ECO:0000256" key="3">
    <source>
        <dbReference type="PIRSR" id="PIRSR016184-1"/>
    </source>
</evidence>